<dbReference type="PROSITE" id="PS51257">
    <property type="entry name" value="PROKAR_LIPOPROTEIN"/>
    <property type="match status" value="1"/>
</dbReference>
<dbReference type="RefSeq" id="WP_150337313.1">
    <property type="nucleotide sequence ID" value="NZ_JAERIX010000046.1"/>
</dbReference>
<dbReference type="Pfam" id="PF02169">
    <property type="entry name" value="LPP20"/>
    <property type="match status" value="1"/>
</dbReference>
<dbReference type="Gene3D" id="3.30.160.710">
    <property type="match status" value="1"/>
</dbReference>
<evidence type="ECO:0000259" key="1">
    <source>
        <dbReference type="Pfam" id="PF02169"/>
    </source>
</evidence>
<proteinExistence type="predicted"/>
<protein>
    <recommendedName>
        <fullName evidence="1">Lipoprotein LPP20-like domain-containing protein</fullName>
    </recommendedName>
</protein>
<dbReference type="Proteomes" id="UP000323707">
    <property type="component" value="Unassembled WGS sequence"/>
</dbReference>
<dbReference type="InterPro" id="IPR024952">
    <property type="entry name" value="LPP20-like_dom"/>
</dbReference>
<reference evidence="2 3" key="1">
    <citation type="submission" date="2019-09" db="EMBL/GenBank/DDBJ databases">
        <title>Draft genome sequence of various Type strains from the CCUG.</title>
        <authorList>
            <person name="Pineiro-Iglesias B."/>
            <person name="Tunovic T."/>
            <person name="Unosson C."/>
            <person name="Inganas E."/>
            <person name="Ohlen M."/>
            <person name="Cardew S."/>
            <person name="Jensie-Markopoulos S."/>
            <person name="Salva-Serra F."/>
            <person name="Jaen-Luchoro D."/>
            <person name="Karlsson R."/>
            <person name="Svensson-Stadler L."/>
            <person name="Chun J."/>
            <person name="Moore E."/>
        </authorList>
    </citation>
    <scope>NUCLEOTIDE SEQUENCE [LARGE SCALE GENOMIC DNA]</scope>
    <source>
        <strain evidence="2 3">CCUG 32756T</strain>
    </source>
</reference>
<name>A0A5M9QLL1_9HELI</name>
<feature type="domain" description="Lipoprotein LPP20-like" evidence="1">
    <location>
        <begin position="25"/>
        <end position="118"/>
    </location>
</feature>
<evidence type="ECO:0000313" key="2">
    <source>
        <dbReference type="EMBL" id="KAA8709613.1"/>
    </source>
</evidence>
<dbReference type="Gene3D" id="3.10.28.20">
    <property type="entry name" value="Acetamidase/Formamidase-like domains"/>
    <property type="match status" value="1"/>
</dbReference>
<gene>
    <name evidence="2" type="ORF">F4V45_04910</name>
</gene>
<accession>A0A5M9QLL1</accession>
<evidence type="ECO:0000313" key="3">
    <source>
        <dbReference type="Proteomes" id="UP000323707"/>
    </source>
</evidence>
<comment type="caution">
    <text evidence="2">The sequence shown here is derived from an EMBL/GenBank/DDBJ whole genome shotgun (WGS) entry which is preliminary data.</text>
</comment>
<dbReference type="EMBL" id="VXKE01000014">
    <property type="protein sequence ID" value="KAA8709613.1"/>
    <property type="molecule type" value="Genomic_DNA"/>
</dbReference>
<sequence>MSKLFSHLVVLIALALLVGCASKPPSWFLSTKQGAKFYGVGSGGSFESAKQAAIDDLAQSVQTQVRSSTHIHNTQHNDKLTTKLSQHIELDSSALSLPNLQVSNKAYKQGTYYVQVGISKEQLLAPLKQDLQAILSRAKPIIATAPSCITLRDFGALESSLKQASKLAQILDALQAPLPKDFHKLSSLYDQVQKPLLTTTYQGLTKAQEALFSAEISKLATSTKDSSTPHLAITAKKRGPTTISLEVTLKDCAQRVIFQASIQESQASYDYALKRAAIVLYKKLYAFMQGEDGFPKI</sequence>
<organism evidence="2 3">
    <name type="scientific">Helicobacter canis</name>
    <dbReference type="NCBI Taxonomy" id="29419"/>
    <lineage>
        <taxon>Bacteria</taxon>
        <taxon>Pseudomonadati</taxon>
        <taxon>Campylobacterota</taxon>
        <taxon>Epsilonproteobacteria</taxon>
        <taxon>Campylobacterales</taxon>
        <taxon>Helicobacteraceae</taxon>
        <taxon>Helicobacter</taxon>
    </lineage>
</organism>
<dbReference type="AlphaFoldDB" id="A0A5M9QLL1"/>